<dbReference type="AlphaFoldDB" id="A0A0L8H318"/>
<dbReference type="InterPro" id="IPR013783">
    <property type="entry name" value="Ig-like_fold"/>
</dbReference>
<reference evidence="2" key="1">
    <citation type="submission" date="2015-07" db="EMBL/GenBank/DDBJ databases">
        <title>MeaNS - Measles Nucleotide Surveillance Program.</title>
        <authorList>
            <person name="Tran T."/>
            <person name="Druce J."/>
        </authorList>
    </citation>
    <scope>NUCLEOTIDE SEQUENCE</scope>
    <source>
        <strain evidence="2">UCB-OBI-ISO-001</strain>
        <tissue evidence="2">Gonad</tissue>
    </source>
</reference>
<proteinExistence type="predicted"/>
<protein>
    <recommendedName>
        <fullName evidence="1">Fibronectin type-III domain-containing protein</fullName>
    </recommendedName>
</protein>
<dbReference type="PROSITE" id="PS50853">
    <property type="entry name" value="FN3"/>
    <property type="match status" value="1"/>
</dbReference>
<dbReference type="SMART" id="SM00060">
    <property type="entry name" value="FN3"/>
    <property type="match status" value="1"/>
</dbReference>
<evidence type="ECO:0000259" key="1">
    <source>
        <dbReference type="PROSITE" id="PS50853"/>
    </source>
</evidence>
<dbReference type="InterPro" id="IPR003961">
    <property type="entry name" value="FN3_dom"/>
</dbReference>
<dbReference type="CDD" id="cd00063">
    <property type="entry name" value="FN3"/>
    <property type="match status" value="1"/>
</dbReference>
<dbReference type="EMBL" id="KQ419414">
    <property type="protein sequence ID" value="KOF83617.1"/>
    <property type="molecule type" value="Genomic_DNA"/>
</dbReference>
<name>A0A0L8H318_OCTBM</name>
<dbReference type="OrthoDB" id="2570713at2759"/>
<sequence>MPARKKYDGKPTIIPDIPVDKRYDDYPDISGCYASRPTMSDIKPTSARLSWVPAVSADIPSKVGPITYSIENRELPHRTWKPFASGIKGNDHFLDNLNPDTEYMFRIKAENRNFTSEPTAPVMLPRRTGIRLISMKQGLLFIE</sequence>
<feature type="domain" description="Fibronectin type-III" evidence="1">
    <location>
        <begin position="33"/>
        <end position="131"/>
    </location>
</feature>
<gene>
    <name evidence="2" type="ORF">OCBIM_22023458mg</name>
</gene>
<dbReference type="InterPro" id="IPR036116">
    <property type="entry name" value="FN3_sf"/>
</dbReference>
<dbReference type="SUPFAM" id="SSF49265">
    <property type="entry name" value="Fibronectin type III"/>
    <property type="match status" value="1"/>
</dbReference>
<accession>A0A0L8H318</accession>
<organism evidence="2">
    <name type="scientific">Octopus bimaculoides</name>
    <name type="common">California two-spotted octopus</name>
    <dbReference type="NCBI Taxonomy" id="37653"/>
    <lineage>
        <taxon>Eukaryota</taxon>
        <taxon>Metazoa</taxon>
        <taxon>Spiralia</taxon>
        <taxon>Lophotrochozoa</taxon>
        <taxon>Mollusca</taxon>
        <taxon>Cephalopoda</taxon>
        <taxon>Coleoidea</taxon>
        <taxon>Octopodiformes</taxon>
        <taxon>Octopoda</taxon>
        <taxon>Incirrata</taxon>
        <taxon>Octopodidae</taxon>
        <taxon>Octopus</taxon>
    </lineage>
</organism>
<dbReference type="Pfam" id="PF00041">
    <property type="entry name" value="fn3"/>
    <property type="match status" value="1"/>
</dbReference>
<evidence type="ECO:0000313" key="2">
    <source>
        <dbReference type="EMBL" id="KOF83617.1"/>
    </source>
</evidence>
<dbReference type="STRING" id="37653.A0A0L8H318"/>
<dbReference type="Gene3D" id="2.60.40.10">
    <property type="entry name" value="Immunoglobulins"/>
    <property type="match status" value="1"/>
</dbReference>